<dbReference type="SMART" id="SM00929">
    <property type="entry name" value="NADH-G_4Fe-4S_3"/>
    <property type="match status" value="1"/>
</dbReference>
<keyword evidence="8" id="KW-1278">Translocase</keyword>
<feature type="domain" description="4Fe-4S ferredoxin-type" evidence="15">
    <location>
        <begin position="180"/>
        <end position="211"/>
    </location>
</feature>
<dbReference type="EC" id="1.6.5.3" evidence="17"/>
<dbReference type="GO" id="GO:0051539">
    <property type="term" value="F:4 iron, 4 sulfur cluster binding"/>
    <property type="evidence" value="ECO:0007669"/>
    <property type="project" value="UniProtKB-KW"/>
</dbReference>
<dbReference type="PANTHER" id="PTHR11615">
    <property type="entry name" value="NITRATE, FORMATE, IRON DEHYDROGENASE"/>
    <property type="match status" value="1"/>
</dbReference>
<dbReference type="NCBIfam" id="TIGR02512">
    <property type="entry name" value="FeFe_hydrog_A"/>
    <property type="match status" value="1"/>
</dbReference>
<evidence type="ECO:0000313" key="17">
    <source>
        <dbReference type="EMBL" id="ERJ11091.1"/>
    </source>
</evidence>
<keyword evidence="4" id="KW-0004">4Fe-4S</keyword>
<dbReference type="EMBL" id="AFNU02000016">
    <property type="protein sequence ID" value="ERJ11091.1"/>
    <property type="molecule type" value="Genomic_DNA"/>
</dbReference>
<dbReference type="SMART" id="SM00902">
    <property type="entry name" value="Fe_hyd_SSU"/>
    <property type="match status" value="1"/>
</dbReference>
<evidence type="ECO:0000259" key="15">
    <source>
        <dbReference type="PROSITE" id="PS51379"/>
    </source>
</evidence>
<keyword evidence="7" id="KW-0677">Repeat</keyword>
<dbReference type="InterPro" id="IPR009016">
    <property type="entry name" value="Fe_hydrogenase"/>
</dbReference>
<dbReference type="InParanoid" id="U2E878"/>
<dbReference type="InterPro" id="IPR050340">
    <property type="entry name" value="Cytosolic_Fe-S_CAF"/>
</dbReference>
<reference evidence="17 18" key="1">
    <citation type="journal article" date="2011" name="J. Bacteriol.">
        <title>Genome sequence of Haloplasma contractile, an unusual contractile bacterium from a deep-sea anoxic brine lake.</title>
        <authorList>
            <person name="Antunes A."/>
            <person name="Alam I."/>
            <person name="El Dorry H."/>
            <person name="Siam R."/>
            <person name="Robertson A."/>
            <person name="Bajic V.B."/>
            <person name="Stingl U."/>
        </authorList>
    </citation>
    <scope>NUCLEOTIDE SEQUENCE [LARGE SCALE GENOMIC DNA]</scope>
    <source>
        <strain evidence="17 18">SSD-17B</strain>
    </source>
</reference>
<keyword evidence="5" id="KW-0001">2Fe-2S</keyword>
<dbReference type="InterPro" id="IPR013352">
    <property type="entry name" value="Fe_hydrogenase_subset"/>
</dbReference>
<evidence type="ECO:0000256" key="12">
    <source>
        <dbReference type="ARBA" id="ARBA00023136"/>
    </source>
</evidence>
<dbReference type="InterPro" id="IPR004108">
    <property type="entry name" value="Fe_hydrogenase_lsu_C"/>
</dbReference>
<gene>
    <name evidence="17" type="ORF">HLPCO_002830</name>
</gene>
<keyword evidence="10" id="KW-0411">Iron-sulfur</keyword>
<keyword evidence="11" id="KW-0520">NAD</keyword>
<keyword evidence="9" id="KW-0408">Iron</keyword>
<dbReference type="SUPFAM" id="SSF54292">
    <property type="entry name" value="2Fe-2S ferredoxin-like"/>
    <property type="match status" value="1"/>
</dbReference>
<dbReference type="GO" id="GO:0016020">
    <property type="term" value="C:membrane"/>
    <property type="evidence" value="ECO:0007669"/>
    <property type="project" value="UniProtKB-SubCell"/>
</dbReference>
<dbReference type="InterPro" id="IPR036991">
    <property type="entry name" value="Fe_hydrogenase_ssu_sf"/>
</dbReference>
<evidence type="ECO:0000256" key="6">
    <source>
        <dbReference type="ARBA" id="ARBA00022723"/>
    </source>
</evidence>
<evidence type="ECO:0000256" key="2">
    <source>
        <dbReference type="ARBA" id="ARBA00004370"/>
    </source>
</evidence>
<proteinExistence type="inferred from homology"/>
<evidence type="ECO:0000259" key="14">
    <source>
        <dbReference type="PROSITE" id="PS51085"/>
    </source>
</evidence>
<dbReference type="Pfam" id="PF02906">
    <property type="entry name" value="Fe_hyd_lg_C"/>
    <property type="match status" value="1"/>
</dbReference>
<dbReference type="eggNOG" id="COG4624">
    <property type="taxonomic scope" value="Bacteria"/>
</dbReference>
<dbReference type="Pfam" id="PF02256">
    <property type="entry name" value="Fe_hyd_SSU"/>
    <property type="match status" value="1"/>
</dbReference>
<dbReference type="InterPro" id="IPR019574">
    <property type="entry name" value="NADH_UbQ_OxRdtase_Gsu_4Fe4S-bd"/>
</dbReference>
<dbReference type="GO" id="GO:0008901">
    <property type="term" value="F:ferredoxin hydrogenase activity"/>
    <property type="evidence" value="ECO:0007669"/>
    <property type="project" value="InterPro"/>
</dbReference>
<comment type="similarity">
    <text evidence="3">Belongs to the complex I 75 kDa subunit family.</text>
</comment>
<evidence type="ECO:0000313" key="18">
    <source>
        <dbReference type="Proteomes" id="UP000005707"/>
    </source>
</evidence>
<dbReference type="InterPro" id="IPR001041">
    <property type="entry name" value="2Fe-2S_ferredoxin-type"/>
</dbReference>
<reference evidence="17 18" key="2">
    <citation type="journal article" date="2013" name="PLoS ONE">
        <title>INDIGO - INtegrated Data Warehouse of MIcrobial GenOmes with Examples from the Red Sea Extremophiles.</title>
        <authorList>
            <person name="Alam I."/>
            <person name="Antunes A."/>
            <person name="Kamau A.A."/>
            <person name="Ba Alawi W."/>
            <person name="Kalkatawi M."/>
            <person name="Stingl U."/>
            <person name="Bajic V.B."/>
        </authorList>
    </citation>
    <scope>NUCLEOTIDE SEQUENCE [LARGE SCALE GENOMIC DNA]</scope>
    <source>
        <strain evidence="17 18">SSD-17B</strain>
    </source>
</reference>
<dbReference type="Gene3D" id="3.10.20.740">
    <property type="match status" value="1"/>
</dbReference>
<evidence type="ECO:0000256" key="1">
    <source>
        <dbReference type="ARBA" id="ARBA00001966"/>
    </source>
</evidence>
<keyword evidence="6" id="KW-0479">Metal-binding</keyword>
<dbReference type="FunFam" id="3.10.20.740:FF:000004">
    <property type="entry name" value="NADH-quinone oxidoreductase"/>
    <property type="match status" value="1"/>
</dbReference>
<dbReference type="PROSITE" id="PS51085">
    <property type="entry name" value="2FE2S_FER_2"/>
    <property type="match status" value="1"/>
</dbReference>
<dbReference type="RefSeq" id="WP_008824689.1">
    <property type="nucleotide sequence ID" value="NZ_AFNU02000016.1"/>
</dbReference>
<dbReference type="Pfam" id="PF13510">
    <property type="entry name" value="Fer2_4"/>
    <property type="match status" value="1"/>
</dbReference>
<protein>
    <submittedName>
        <fullName evidence="17">NADH dehydrogenase I subunit G protein</fullName>
        <ecNumber evidence="17">1.6.5.3</ecNumber>
    </submittedName>
</protein>
<dbReference type="InterPro" id="IPR017896">
    <property type="entry name" value="4Fe4S_Fe-S-bd"/>
</dbReference>
<dbReference type="PROSITE" id="PS51839">
    <property type="entry name" value="4FE4S_HC3"/>
    <property type="match status" value="1"/>
</dbReference>
<dbReference type="SUPFAM" id="SSF54862">
    <property type="entry name" value="4Fe-4S ferredoxins"/>
    <property type="match status" value="1"/>
</dbReference>
<sequence length="584" mass="64550">MNKVNVKINGMSFDVPQDYTVLDACREASIDVPTLCFFKDMNETGACRMCVVEVEGARTLLASCVTPVRDGMNIKTSSKRVQNARKTNLELILANHNRECLLCDRNKSCELQDFADSMNVKDIAFKGDTREGRFVDATPSIVRDTSKCILCGRCISVCKKSAGMGILSFVERGFDTYVAPAFDFDMGEAGCIYCGQCINACPVSALKEKPEIDRVWDAINDEKKYVVFQTAPAVRAALGEEFGMEIGNRVTGKMVAALRRLGGNKVFDTNFAADLTIMEEANELLDRIKNGGTLPLITSCSPGWVRILENYYPEFIPNLSTCKSPHQMLGAVTKSYYAEKIGVNPKNMYVVSVMPCIAKKFEKDREEMEVNGIRDIDAVITTRELAKMIKEAGIDFNKLPNEEYDTALGIYSGAGVIFGATGGVMEAALRTAADVLEGKDLETFEYTGVRGVENIKEASLTLGGNEYNIAVVHGGNAAKQLLEMVKNGEKNYHFIEIMGCTGGCVNGGGQPHVHSKIKNSGIDVRTLRAKALYEEDQLCTVRKSHQNKAIQELYRDFLGEPNSHKSHELLHTHYVKREIYPNKK</sequence>
<evidence type="ECO:0000256" key="4">
    <source>
        <dbReference type="ARBA" id="ARBA00022485"/>
    </source>
</evidence>
<comment type="cofactor">
    <cofactor evidence="1">
        <name>[4Fe-4S] cluster</name>
        <dbReference type="ChEBI" id="CHEBI:49883"/>
    </cofactor>
</comment>
<dbReference type="CDD" id="cd00207">
    <property type="entry name" value="fer2"/>
    <property type="match status" value="1"/>
</dbReference>
<dbReference type="Pfam" id="PF12838">
    <property type="entry name" value="Fer4_7"/>
    <property type="match status" value="1"/>
</dbReference>
<evidence type="ECO:0000256" key="9">
    <source>
        <dbReference type="ARBA" id="ARBA00023004"/>
    </source>
</evidence>
<keyword evidence="18" id="KW-1185">Reference proteome</keyword>
<dbReference type="STRING" id="1033810.HLPCO_002830"/>
<dbReference type="Gene3D" id="3.40.50.1780">
    <property type="match status" value="1"/>
</dbReference>
<dbReference type="SMR" id="U2E878"/>
<evidence type="ECO:0000256" key="13">
    <source>
        <dbReference type="ARBA" id="ARBA00034078"/>
    </source>
</evidence>
<dbReference type="InterPro" id="IPR049830">
    <property type="entry name" value="HndD"/>
</dbReference>
<comment type="caution">
    <text evidence="17">The sequence shown here is derived from an EMBL/GenBank/DDBJ whole genome shotgun (WGS) entry which is preliminary data.</text>
</comment>
<dbReference type="GO" id="GO:0005506">
    <property type="term" value="F:iron ion binding"/>
    <property type="evidence" value="ECO:0007669"/>
    <property type="project" value="InterPro"/>
</dbReference>
<feature type="domain" description="4Fe-4S ferredoxin-type" evidence="15">
    <location>
        <begin position="139"/>
        <end position="162"/>
    </location>
</feature>
<evidence type="ECO:0000259" key="16">
    <source>
        <dbReference type="PROSITE" id="PS51839"/>
    </source>
</evidence>
<organism evidence="17 18">
    <name type="scientific">Haloplasma contractile SSD-17B</name>
    <dbReference type="NCBI Taxonomy" id="1033810"/>
    <lineage>
        <taxon>Bacteria</taxon>
        <taxon>Bacillati</taxon>
        <taxon>Mycoplasmatota</taxon>
        <taxon>Mollicutes</taxon>
        <taxon>Haloplasmatales</taxon>
        <taxon>Haloplasmataceae</taxon>
        <taxon>Haloplasma</taxon>
    </lineage>
</organism>
<evidence type="ECO:0000256" key="7">
    <source>
        <dbReference type="ARBA" id="ARBA00022737"/>
    </source>
</evidence>
<dbReference type="SUPFAM" id="SSF53920">
    <property type="entry name" value="Fe-only hydrogenase"/>
    <property type="match status" value="1"/>
</dbReference>
<dbReference type="Gene3D" id="3.30.70.20">
    <property type="match status" value="1"/>
</dbReference>
<evidence type="ECO:0000256" key="3">
    <source>
        <dbReference type="ARBA" id="ARBA00005404"/>
    </source>
</evidence>
<keyword evidence="17" id="KW-0560">Oxidoreductase</keyword>
<evidence type="ECO:0000256" key="5">
    <source>
        <dbReference type="ARBA" id="ARBA00022714"/>
    </source>
</evidence>
<dbReference type="Gene3D" id="4.10.260.20">
    <property type="entry name" value="Iron hydrogenase, small subunit"/>
    <property type="match status" value="1"/>
</dbReference>
<comment type="subcellular location">
    <subcellularLocation>
        <location evidence="2">Membrane</location>
    </subcellularLocation>
</comment>
<dbReference type="GO" id="GO:0051537">
    <property type="term" value="F:2 iron, 2 sulfur cluster binding"/>
    <property type="evidence" value="ECO:0007669"/>
    <property type="project" value="UniProtKB-KW"/>
</dbReference>
<dbReference type="PROSITE" id="PS51379">
    <property type="entry name" value="4FE4S_FER_2"/>
    <property type="match status" value="2"/>
</dbReference>
<name>U2E878_9MOLU</name>
<dbReference type="Proteomes" id="UP000005707">
    <property type="component" value="Unassembled WGS sequence"/>
</dbReference>
<evidence type="ECO:0000256" key="10">
    <source>
        <dbReference type="ARBA" id="ARBA00023014"/>
    </source>
</evidence>
<dbReference type="NCBIfam" id="NF040763">
    <property type="entry name" value="FeFe_hydrog_A6"/>
    <property type="match status" value="1"/>
</dbReference>
<evidence type="ECO:0000256" key="11">
    <source>
        <dbReference type="ARBA" id="ARBA00023027"/>
    </source>
</evidence>
<dbReference type="Pfam" id="PF10588">
    <property type="entry name" value="NADH-G_4Fe-4S_3"/>
    <property type="match status" value="1"/>
</dbReference>
<evidence type="ECO:0000256" key="8">
    <source>
        <dbReference type="ARBA" id="ARBA00022967"/>
    </source>
</evidence>
<dbReference type="Gene3D" id="3.40.950.10">
    <property type="entry name" value="Fe-only Hydrogenase (Larger Subunit), Chain L, domain 3"/>
    <property type="match status" value="1"/>
</dbReference>
<dbReference type="AlphaFoldDB" id="U2E878"/>
<feature type="domain" description="2Fe-2S ferredoxin-type" evidence="14">
    <location>
        <begin position="2"/>
        <end position="80"/>
    </location>
</feature>
<feature type="domain" description="4Fe-4S His(Cys)3-ligated-type" evidence="16">
    <location>
        <begin position="80"/>
        <end position="119"/>
    </location>
</feature>
<dbReference type="InterPro" id="IPR003149">
    <property type="entry name" value="Fe_hydrogenase_ssu"/>
</dbReference>
<dbReference type="eggNOG" id="COG3383">
    <property type="taxonomic scope" value="Bacteria"/>
</dbReference>
<accession>U2E878</accession>
<dbReference type="InterPro" id="IPR036010">
    <property type="entry name" value="2Fe-2S_ferredoxin-like_sf"/>
</dbReference>
<comment type="cofactor">
    <cofactor evidence="13">
        <name>[2Fe-2S] cluster</name>
        <dbReference type="ChEBI" id="CHEBI:190135"/>
    </cofactor>
</comment>
<keyword evidence="12" id="KW-0472">Membrane</keyword>
<dbReference type="OrthoDB" id="9805142at2"/>
<dbReference type="InterPro" id="IPR017900">
    <property type="entry name" value="4Fe4S_Fe_S_CS"/>
</dbReference>
<dbReference type="PROSITE" id="PS00198">
    <property type="entry name" value="4FE4S_FER_1"/>
    <property type="match status" value="1"/>
</dbReference>
<dbReference type="FunFam" id="3.30.70.20:FF:000035">
    <property type="entry name" value="Iron hydrogenase 1"/>
    <property type="match status" value="1"/>
</dbReference>